<dbReference type="Proteomes" id="UP000683493">
    <property type="component" value="Chromosome"/>
</dbReference>
<gene>
    <name evidence="1" type="ORF">KP005_12330</name>
</gene>
<proteinExistence type="predicted"/>
<reference evidence="1 2" key="1">
    <citation type="submission" date="2021-06" db="EMBL/GenBank/DDBJ databases">
        <title>Gemonas diversity in paddy soil.</title>
        <authorList>
            <person name="Liu G."/>
        </authorList>
    </citation>
    <scope>NUCLEOTIDE SEQUENCE [LARGE SCALE GENOMIC DNA]</scope>
    <source>
        <strain evidence="1 2">RG29</strain>
    </source>
</reference>
<accession>A0ABX8JFA9</accession>
<organism evidence="1 2">
    <name type="scientific">Geomonas diazotrophica</name>
    <dbReference type="NCBI Taxonomy" id="2843197"/>
    <lineage>
        <taxon>Bacteria</taxon>
        <taxon>Pseudomonadati</taxon>
        <taxon>Thermodesulfobacteriota</taxon>
        <taxon>Desulfuromonadia</taxon>
        <taxon>Geobacterales</taxon>
        <taxon>Geobacteraceae</taxon>
        <taxon>Geomonas</taxon>
    </lineage>
</organism>
<protein>
    <recommendedName>
        <fullName evidence="3">Lipoprotein</fullName>
    </recommendedName>
</protein>
<name>A0ABX8JFA9_9BACT</name>
<keyword evidence="2" id="KW-1185">Reference proteome</keyword>
<sequence length="139" mass="15763">MKLLLIIVVCLLLNGCYGAGVGVFSSKTVLTDQTSYLTKDDLLRRHGTPTKIEKIAETEEVYFYNNGLGWTGVMPYIAVFFPVPVPLMIPTRNNWDEYHLIGDRVQSKKSQITQISGCFWGYAPENEGTMRYKWTGKCD</sequence>
<evidence type="ECO:0000313" key="2">
    <source>
        <dbReference type="Proteomes" id="UP000683493"/>
    </source>
</evidence>
<evidence type="ECO:0000313" key="1">
    <source>
        <dbReference type="EMBL" id="QWV96167.1"/>
    </source>
</evidence>
<dbReference type="EMBL" id="CP076724">
    <property type="protein sequence ID" value="QWV96167.1"/>
    <property type="molecule type" value="Genomic_DNA"/>
</dbReference>
<evidence type="ECO:0008006" key="3">
    <source>
        <dbReference type="Google" id="ProtNLM"/>
    </source>
</evidence>